<dbReference type="SUPFAM" id="SSF53098">
    <property type="entry name" value="Ribonuclease H-like"/>
    <property type="match status" value="1"/>
</dbReference>
<sequence>MVGLYTQPPAGATVVCADELGPVSPRTFGPAPGWSVGGYRIKAPLEYSRGPDKTWVYGSIRVRDGHAVTFTASSRNSVNYQRFLELVEKANPIGDIHVITDNLSSHNSKSTREWLEDHPRIKHAFIPVGACWLNLQEAWWRIFRREALAGQTFADAIEIDRATRQATAALNARARPWIWGRPAPKPRTLRRRSIYDL</sequence>
<dbReference type="Proteomes" id="UP000500953">
    <property type="component" value="Chromosome"/>
</dbReference>
<dbReference type="AlphaFoldDB" id="A0A6G9ZGK1"/>
<evidence type="ECO:0000313" key="3">
    <source>
        <dbReference type="Proteomes" id="UP000500953"/>
    </source>
</evidence>
<dbReference type="EMBL" id="CP046173">
    <property type="protein sequence ID" value="QIS24765.1"/>
    <property type="molecule type" value="Genomic_DNA"/>
</dbReference>
<reference evidence="2 3" key="1">
    <citation type="journal article" date="2019" name="ACS Chem. Biol.">
        <title>Identification and Mobilization of a Cryptic Antibiotic Biosynthesis Gene Locus from a Human-Pathogenic Nocardia Isolate.</title>
        <authorList>
            <person name="Herisse M."/>
            <person name="Ishida K."/>
            <person name="Porter J.L."/>
            <person name="Howden B."/>
            <person name="Hertweck C."/>
            <person name="Stinear T.P."/>
            <person name="Pidot S.J."/>
        </authorList>
    </citation>
    <scope>NUCLEOTIDE SEQUENCE [LARGE SCALE GENOMIC DNA]</scope>
    <source>
        <strain evidence="2 3">AUSMDU00012715</strain>
    </source>
</reference>
<name>A0A6G9ZGK1_9NOCA</name>
<protein>
    <submittedName>
        <fullName evidence="2">IS630 family transposase</fullName>
    </submittedName>
</protein>
<dbReference type="Gene3D" id="3.30.420.10">
    <property type="entry name" value="Ribonuclease H-like superfamily/Ribonuclease H"/>
    <property type="match status" value="1"/>
</dbReference>
<organism evidence="2 3">
    <name type="scientific">Nocardia terpenica</name>
    <dbReference type="NCBI Taxonomy" id="455432"/>
    <lineage>
        <taxon>Bacteria</taxon>
        <taxon>Bacillati</taxon>
        <taxon>Actinomycetota</taxon>
        <taxon>Actinomycetes</taxon>
        <taxon>Mycobacteriales</taxon>
        <taxon>Nocardiaceae</taxon>
        <taxon>Nocardia</taxon>
    </lineage>
</organism>
<dbReference type="InterPro" id="IPR036397">
    <property type="entry name" value="RNaseH_sf"/>
</dbReference>
<evidence type="ECO:0000313" key="2">
    <source>
        <dbReference type="EMBL" id="QIS24765.1"/>
    </source>
</evidence>
<dbReference type="InterPro" id="IPR038717">
    <property type="entry name" value="Tc1-like_DDE_dom"/>
</dbReference>
<dbReference type="InterPro" id="IPR047655">
    <property type="entry name" value="Transpos_IS630-like"/>
</dbReference>
<gene>
    <name evidence="2" type="ORF">F6W96_40155</name>
</gene>
<accession>A0A6G9ZGK1</accession>
<dbReference type="GO" id="GO:0003676">
    <property type="term" value="F:nucleic acid binding"/>
    <property type="evidence" value="ECO:0007669"/>
    <property type="project" value="InterPro"/>
</dbReference>
<proteinExistence type="predicted"/>
<dbReference type="InterPro" id="IPR012337">
    <property type="entry name" value="RNaseH-like_sf"/>
</dbReference>
<dbReference type="NCBIfam" id="NF033545">
    <property type="entry name" value="transpos_IS630"/>
    <property type="match status" value="1"/>
</dbReference>
<dbReference type="Pfam" id="PF13358">
    <property type="entry name" value="DDE_3"/>
    <property type="match status" value="1"/>
</dbReference>
<feature type="domain" description="Tc1-like transposase DDE" evidence="1">
    <location>
        <begin position="14"/>
        <end position="159"/>
    </location>
</feature>
<evidence type="ECO:0000259" key="1">
    <source>
        <dbReference type="Pfam" id="PF13358"/>
    </source>
</evidence>